<dbReference type="Gene3D" id="2.60.40.420">
    <property type="entry name" value="Cupredoxins - blue copper proteins"/>
    <property type="match status" value="1"/>
</dbReference>
<dbReference type="EMBL" id="AOKF01000104">
    <property type="protein sequence ID" value="EPN69821.1"/>
    <property type="molecule type" value="Genomic_DNA"/>
</dbReference>
<protein>
    <submittedName>
        <fullName evidence="1">Multicopper oxidase</fullName>
    </submittedName>
</protein>
<dbReference type="SUPFAM" id="SSF49503">
    <property type="entry name" value="Cupredoxins"/>
    <property type="match status" value="1"/>
</dbReference>
<proteinExistence type="predicted"/>
<dbReference type="InterPro" id="IPR008972">
    <property type="entry name" value="Cupredoxin"/>
</dbReference>
<dbReference type="AlphaFoldDB" id="A0A656K4W8"/>
<name>A0A656K4W8_PSESF</name>
<feature type="non-terminal residue" evidence="1">
    <location>
        <position position="67"/>
    </location>
</feature>
<organism evidence="1 2">
    <name type="scientific">Pseudomonas syringae pv. actinidiae ICMP 19096</name>
    <dbReference type="NCBI Taxonomy" id="1194405"/>
    <lineage>
        <taxon>Bacteria</taxon>
        <taxon>Pseudomonadati</taxon>
        <taxon>Pseudomonadota</taxon>
        <taxon>Gammaproteobacteria</taxon>
        <taxon>Pseudomonadales</taxon>
        <taxon>Pseudomonadaceae</taxon>
        <taxon>Pseudomonas</taxon>
        <taxon>Pseudomonas syringae</taxon>
    </lineage>
</organism>
<evidence type="ECO:0000313" key="1">
    <source>
        <dbReference type="EMBL" id="EPN69821.1"/>
    </source>
</evidence>
<evidence type="ECO:0000313" key="2">
    <source>
        <dbReference type="Proteomes" id="UP000018849"/>
    </source>
</evidence>
<accession>A0A656K4W8</accession>
<reference evidence="1 2" key="1">
    <citation type="journal article" date="2013" name="PLoS Pathog.">
        <title>Genomic analysis of the Kiwifruit pathogen Pseudomonas syringae pv. actinidiae provides insight into the origins of an emergent plant disease.</title>
        <authorList>
            <person name="McCann H.C."/>
            <person name="Rikkerink E.H."/>
            <person name="Bertels F."/>
            <person name="Fiers M."/>
            <person name="Lu A."/>
            <person name="Rees-George J."/>
            <person name="Andersen M.T."/>
            <person name="Gleave A.P."/>
            <person name="Haubold B."/>
            <person name="Wohlers M.W."/>
            <person name="Guttman D.S."/>
            <person name="Wang P.W."/>
            <person name="Straub C."/>
            <person name="Vanneste J.L."/>
            <person name="Rainey P.B."/>
            <person name="Templeton M.D."/>
        </authorList>
    </citation>
    <scope>NUCLEOTIDE SEQUENCE [LARGE SCALE GENOMIC DNA]</scope>
    <source>
        <strain evidence="1 2">ICMP 19096</strain>
    </source>
</reference>
<gene>
    <name evidence="1" type="ORF">A245_01356</name>
</gene>
<feature type="non-terminal residue" evidence="1">
    <location>
        <position position="1"/>
    </location>
</feature>
<dbReference type="Proteomes" id="UP000018849">
    <property type="component" value="Unassembled WGS sequence"/>
</dbReference>
<comment type="caution">
    <text evidence="1">The sequence shown here is derived from an EMBL/GenBank/DDBJ whole genome shotgun (WGS) entry which is preliminary data.</text>
</comment>
<sequence length="67" mass="7335">AGRLSTLNGVPQAVIELPAGQITRVRLLNLDNTVTYRLNLPDAEAQIYALDGNPVTPRPFGDEYWLG</sequence>